<sequence>MAFFNKMGEALSNKSKDVVKKAKEMAEIVSLNGQINSQEEIINKTYIEIGKSYYELHKEEADNIYAPQFEIISNAFSKIEELKVDISNIKGVQKCPNCSCEISEGVTYCPSCGAKLEFPEATTEVAEVIEDEVIETEVIEN</sequence>
<proteinExistence type="predicted"/>
<dbReference type="Proteomes" id="UP000273083">
    <property type="component" value="Unassembled WGS sequence"/>
</dbReference>
<comment type="caution">
    <text evidence="1">The sequence shown here is derived from an EMBL/GenBank/DDBJ whole genome shotgun (WGS) entry which is preliminary data.</text>
</comment>
<gene>
    <name evidence="1" type="ORF">EDD66_105269</name>
</gene>
<evidence type="ECO:0000313" key="2">
    <source>
        <dbReference type="Proteomes" id="UP000273083"/>
    </source>
</evidence>
<reference evidence="1 2" key="1">
    <citation type="submission" date="2018-11" db="EMBL/GenBank/DDBJ databases">
        <title>Genomic Encyclopedia of Type Strains, Phase IV (KMG-IV): sequencing the most valuable type-strain genomes for metagenomic binning, comparative biology and taxonomic classification.</title>
        <authorList>
            <person name="Goeker M."/>
        </authorList>
    </citation>
    <scope>NUCLEOTIDE SEQUENCE [LARGE SCALE GENOMIC DNA]</scope>
    <source>
        <strain evidence="1 2">DSM 26537</strain>
    </source>
</reference>
<dbReference type="RefSeq" id="WP_123609498.1">
    <property type="nucleotide sequence ID" value="NZ_RJVG01000005.1"/>
</dbReference>
<evidence type="ECO:0000313" key="1">
    <source>
        <dbReference type="EMBL" id="ROR28327.1"/>
    </source>
</evidence>
<protein>
    <submittedName>
        <fullName evidence="1">Zinc ribbon protein</fullName>
    </submittedName>
</protein>
<organism evidence="1 2">
    <name type="scientific">Mobilisporobacter senegalensis</name>
    <dbReference type="NCBI Taxonomy" id="1329262"/>
    <lineage>
        <taxon>Bacteria</taxon>
        <taxon>Bacillati</taxon>
        <taxon>Bacillota</taxon>
        <taxon>Clostridia</taxon>
        <taxon>Lachnospirales</taxon>
        <taxon>Lachnospiraceae</taxon>
        <taxon>Mobilisporobacter</taxon>
    </lineage>
</organism>
<dbReference type="AlphaFoldDB" id="A0A3N1XTY2"/>
<dbReference type="EMBL" id="RJVG01000005">
    <property type="protein sequence ID" value="ROR28327.1"/>
    <property type="molecule type" value="Genomic_DNA"/>
</dbReference>
<keyword evidence="2" id="KW-1185">Reference proteome</keyword>
<name>A0A3N1XTY2_9FIRM</name>
<accession>A0A3N1XTY2</accession>
<dbReference type="OrthoDB" id="9788304at2"/>